<dbReference type="Gene3D" id="3.60.15.10">
    <property type="entry name" value="Ribonuclease Z/Hydroxyacylglutathione hydrolase-like"/>
    <property type="match status" value="1"/>
</dbReference>
<evidence type="ECO:0000313" key="4">
    <source>
        <dbReference type="EMBL" id="GMI11014.1"/>
    </source>
</evidence>
<feature type="compositionally biased region" description="Basic and acidic residues" evidence="2">
    <location>
        <begin position="610"/>
        <end position="620"/>
    </location>
</feature>
<feature type="coiled-coil region" evidence="1">
    <location>
        <begin position="1236"/>
        <end position="1316"/>
    </location>
</feature>
<dbReference type="InterPro" id="IPR001752">
    <property type="entry name" value="Kinesin_motor_dom"/>
</dbReference>
<dbReference type="Gene3D" id="3.40.850.10">
    <property type="entry name" value="Kinesin motor domain"/>
    <property type="match status" value="1"/>
</dbReference>
<dbReference type="SUPFAM" id="SSF49562">
    <property type="entry name" value="C2 domain (Calcium/lipid-binding domain, CaLB)"/>
    <property type="match status" value="1"/>
</dbReference>
<comment type="caution">
    <text evidence="4">The sequence shown here is derived from an EMBL/GenBank/DDBJ whole genome shotgun (WGS) entry which is preliminary data.</text>
</comment>
<dbReference type="InterPro" id="IPR008984">
    <property type="entry name" value="SMAD_FHA_dom_sf"/>
</dbReference>
<dbReference type="SUPFAM" id="SSF56281">
    <property type="entry name" value="Metallo-hydrolase/oxidoreductase"/>
    <property type="match status" value="1"/>
</dbReference>
<dbReference type="InterPro" id="IPR036961">
    <property type="entry name" value="Kinesin_motor_dom_sf"/>
</dbReference>
<dbReference type="InterPro" id="IPR036866">
    <property type="entry name" value="RibonucZ/Hydroxyglut_hydro"/>
</dbReference>
<dbReference type="InterPro" id="IPR035892">
    <property type="entry name" value="C2_domain_sf"/>
</dbReference>
<name>A0A9W7KTK5_9STRA</name>
<dbReference type="PANTHER" id="PTHR43705">
    <property type="entry name" value="HYDROXYACYLGLUTATHIONE HYDROLASE"/>
    <property type="match status" value="1"/>
</dbReference>
<feature type="region of interest" description="Disordered" evidence="2">
    <location>
        <begin position="517"/>
        <end position="541"/>
    </location>
</feature>
<reference evidence="4" key="1">
    <citation type="submission" date="2022-07" db="EMBL/GenBank/DDBJ databases">
        <title>Genome analysis of Parmales, a sister group of diatoms, reveals the evolutionary specialization of diatoms from phago-mixotrophs to photoautotrophs.</title>
        <authorList>
            <person name="Ban H."/>
            <person name="Sato S."/>
            <person name="Yoshikawa S."/>
            <person name="Kazumasa Y."/>
            <person name="Nakamura Y."/>
            <person name="Ichinomiya M."/>
            <person name="Saitoh K."/>
            <person name="Sato N."/>
            <person name="Blanc-Mathieu R."/>
            <person name="Endo H."/>
            <person name="Kuwata A."/>
            <person name="Ogata H."/>
        </authorList>
    </citation>
    <scope>NUCLEOTIDE SEQUENCE</scope>
</reference>
<feature type="domain" description="Metallo-beta-lactamase" evidence="3">
    <location>
        <begin position="38"/>
        <end position="221"/>
    </location>
</feature>
<feature type="region of interest" description="Disordered" evidence="2">
    <location>
        <begin position="605"/>
        <end position="631"/>
    </location>
</feature>
<dbReference type="Proteomes" id="UP001165082">
    <property type="component" value="Unassembled WGS sequence"/>
</dbReference>
<dbReference type="SUPFAM" id="SSF52540">
    <property type="entry name" value="P-loop containing nucleoside triphosphate hydrolases"/>
    <property type="match status" value="1"/>
</dbReference>
<proteinExistence type="predicted"/>
<dbReference type="SMART" id="SM00849">
    <property type="entry name" value="Lactamase_B"/>
    <property type="match status" value="1"/>
</dbReference>
<evidence type="ECO:0000256" key="2">
    <source>
        <dbReference type="SAM" id="MobiDB-lite"/>
    </source>
</evidence>
<dbReference type="GO" id="GO:0003777">
    <property type="term" value="F:microtubule motor activity"/>
    <property type="evidence" value="ECO:0007669"/>
    <property type="project" value="InterPro"/>
</dbReference>
<dbReference type="Pfam" id="PF00225">
    <property type="entry name" value="Kinesin"/>
    <property type="match status" value="1"/>
</dbReference>
<dbReference type="Gene3D" id="2.60.200.20">
    <property type="match status" value="1"/>
</dbReference>
<dbReference type="SUPFAM" id="SSF49879">
    <property type="entry name" value="SMAD/FHA domain"/>
    <property type="match status" value="1"/>
</dbReference>
<dbReference type="GO" id="GO:0005524">
    <property type="term" value="F:ATP binding"/>
    <property type="evidence" value="ECO:0007669"/>
    <property type="project" value="InterPro"/>
</dbReference>
<dbReference type="InterPro" id="IPR001279">
    <property type="entry name" value="Metallo-B-lactamas"/>
</dbReference>
<keyword evidence="5" id="KW-1185">Reference proteome</keyword>
<evidence type="ECO:0000259" key="3">
    <source>
        <dbReference type="SMART" id="SM00849"/>
    </source>
</evidence>
<evidence type="ECO:0000313" key="5">
    <source>
        <dbReference type="Proteomes" id="UP001165082"/>
    </source>
</evidence>
<evidence type="ECO:0000256" key="1">
    <source>
        <dbReference type="SAM" id="Coils"/>
    </source>
</evidence>
<feature type="coiled-coil region" evidence="1">
    <location>
        <begin position="560"/>
        <end position="592"/>
    </location>
</feature>
<keyword evidence="1" id="KW-0175">Coiled coil</keyword>
<gene>
    <name evidence="4" type="ORF">TrRE_jg10389</name>
</gene>
<dbReference type="PANTHER" id="PTHR43705:SF1">
    <property type="entry name" value="HYDROXYACYLGLUTATHIONE HYDROLASE GLOB"/>
    <property type="match status" value="1"/>
</dbReference>
<protein>
    <recommendedName>
        <fullName evidence="3">Metallo-beta-lactamase domain-containing protein</fullName>
    </recommendedName>
</protein>
<dbReference type="GO" id="GO:0008017">
    <property type="term" value="F:microtubule binding"/>
    <property type="evidence" value="ECO:0007669"/>
    <property type="project" value="InterPro"/>
</dbReference>
<organism evidence="4 5">
    <name type="scientific">Triparma retinervis</name>
    <dbReference type="NCBI Taxonomy" id="2557542"/>
    <lineage>
        <taxon>Eukaryota</taxon>
        <taxon>Sar</taxon>
        <taxon>Stramenopiles</taxon>
        <taxon>Ochrophyta</taxon>
        <taxon>Bolidophyceae</taxon>
        <taxon>Parmales</taxon>
        <taxon>Triparmaceae</taxon>
        <taxon>Triparma</taxon>
    </lineage>
</organism>
<sequence length="1322" mass="146153">MPLTSLDGVSYEGSLSLLSSTPSSHPSIPLRVVKCLDDNYGYLIPGNPSNSGTIGDVISFDAPDGIKVGRSANSMVKSLVKGRGEEGGTLHVLVTHGHHDHVGGMGDLVDAWSGGGEGRRVKFYGPPDPRCSATVGGGEYVEVGGGGEIEVAGWGVEVIDTSGHTCPHVSYHIPDLNFLMTGDSLFSLGCGRVFEGTMDEMYAGLMRYGGLGGDTWVACSPIPCGSGGSANRDPASLECTPYPAPLGDDDTLPASASAGLFPRYCSSVFSKAKQDGLRHPAISFRAYRIYGEEITDLLPVSDVKRKETNGGPHLKHSKTMGTFVHGVKAHLCKNLKMLLDLYEQAVAYHAYTCLETQRLNPSASNLIFEVQVMHEVGGDPSCCGRTTFVEVSSFDICPKDFDTGDRLARASQIGHEVETLRGAFTKLGYDDCDIGYRQSKLTYVLRAALGGKNKESKVDPKQLQSDHLTVVVGCFSPCSDGLAANGVYLKALDFLQTYNRTLEERIEKFERVESARASKGNGARAQKSTMVARRGGSGGPPSFAGMDMDSWLPKNVARDIELEIEELEESERERVRLEAEEAEAERVRIEEEEIALGIRKKKPKFMQQLQEEKKDDKGGGDEEEEFNPYEGFSPEAISQLEALKELLNQYTTPLKELIQRTKTDSESRISFFRSKRCFSLQREDKIKNPYLVALSDDEFLNGKVRRILETGKATLGRTDALTLITMPLGSAGVLSNHAEINNNDGILSLKAEGEVNVNGVAEFDCGLHHGDTINVGCSHVWVVWNKEEVRSKLDSGDEVLLNRIKQNLALPKLKAIANATGGDMYDALMRTSKRHWKQMETVKQKLMSESTRCSLIMENMNSGAVGDDEVDAEGTKQQIEACENALVDLDDWKMKHDKICHSMSAEYMWSIREANEISEELEKFMNFELTLVAVGGPSKEKAGALNGGDSVVSEGSGSVADIYAPVTMLNLDKLNIPELEKFPAEFWVKVTFTNGEMPQELWHFHKFQNRLALMRWMFKEYIGCNKDLLKLKKVVPAANDPFYEPPTDVLIGVGYCFLDSLSYLVEIHESITVINFKGALVGELELEVTATMDSDDRHVEEEGEIDFTSEEFRISDQVGETMNVAINVKTAKGLPRRTCNQVFVSFPFFLSTVPFATTRCQTRTVNPWFNETFGIRQVVTEDFIDYLAHNALEVEVWGAPDSKVEESDAGGEAEYGDVIALDVEIKEEALVGGGAIDDDELDVAFLNEQLEDSRHELKMQKELGKKERDRRDILVKELEEKKREIELNGKEMDKKLKGLEEEKELMKQEIKKLKGSKVCSVM</sequence>
<dbReference type="EMBL" id="BRXZ01000400">
    <property type="protein sequence ID" value="GMI11014.1"/>
    <property type="molecule type" value="Genomic_DNA"/>
</dbReference>
<dbReference type="InterPro" id="IPR027417">
    <property type="entry name" value="P-loop_NTPase"/>
</dbReference>
<dbReference type="GO" id="GO:0007018">
    <property type="term" value="P:microtubule-based movement"/>
    <property type="evidence" value="ECO:0007669"/>
    <property type="project" value="InterPro"/>
</dbReference>
<dbReference type="Pfam" id="PF00753">
    <property type="entry name" value="Lactamase_B"/>
    <property type="match status" value="1"/>
</dbReference>
<dbReference type="InterPro" id="IPR050110">
    <property type="entry name" value="Glyoxalase_II_hydrolase"/>
</dbReference>
<dbReference type="OrthoDB" id="192876at2759"/>
<accession>A0A9W7KTK5</accession>